<protein>
    <submittedName>
        <fullName evidence="5">Mucoidy inhibitor MuiA family protein</fullName>
    </submittedName>
</protein>
<dbReference type="InterPro" id="IPR011935">
    <property type="entry name" value="CHP02231"/>
</dbReference>
<feature type="signal peptide" evidence="2">
    <location>
        <begin position="1"/>
        <end position="23"/>
    </location>
</feature>
<dbReference type="PANTHER" id="PTHR31005">
    <property type="entry name" value="DUF4139 DOMAIN-CONTAINING PROTEIN"/>
    <property type="match status" value="1"/>
</dbReference>
<evidence type="ECO:0000313" key="5">
    <source>
        <dbReference type="EMBL" id="MVW60979.1"/>
    </source>
</evidence>
<proteinExistence type="predicted"/>
<name>A0A7X3K7J9_9BURK</name>
<comment type="caution">
    <text evidence="5">The sequence shown here is derived from an EMBL/GenBank/DDBJ whole genome shotgun (WGS) entry which is preliminary data.</text>
</comment>
<reference evidence="5 6" key="1">
    <citation type="submission" date="2019-12" db="EMBL/GenBank/DDBJ databases">
        <authorList>
            <person name="Li C."/>
            <person name="Zhao J."/>
        </authorList>
    </citation>
    <scope>NUCLEOTIDE SEQUENCE [LARGE SCALE GENOMIC DNA]</scope>
    <source>
        <strain evidence="5 6">NEAU-DD11</strain>
    </source>
</reference>
<keyword evidence="1" id="KW-0175">Coiled coil</keyword>
<sequence length="532" mass="57426">MEFKQAWPIGLAFAVATAAVTTAAASEAPIQSVTLYPGSATVERVAQVAAGATQVEITGLPANFDKDTVRLQADAGIQVGQVVTRDQARADSPSAREADLEAKVQALQDQVAAIDADIKSAQIVQGYLEKLGTGGDKPAPVDAKNLAGTLDAIRKGAFDALERVRNDETKKRALTKQLDAAQRELAQARAGARAGRTITVQVAARQGGKIVLTYQVERAGWKPAYRAALDSSASTLDLERMATISQKTGEDWTNVKLRLSTGQPSLVVAAPDPLPWLLDYQPPTEKIVAPTTAMFRAMPAPAPAAPPPPPAADADDYIAPILESQGNFTTEFEVPARVTLASDGREIAVSLSRQTLKAEQRVLVAPRSGHDAAVLTAQAARPDGVWLPGQVQLQRDGTYVGALRWDPQAGERFRLAFGRDPLVRVKVEERDRKSGQAGFFNGANQRRIAQTYVVTSTHRQPIDVLVLEPTPVSESDKVTVKTALRPEPDVRDWEQRRGLVGWTRTLKPNETARFDVDYVIDYPKEGYVQGLP</sequence>
<feature type="chain" id="PRO_5031496716" evidence="2">
    <location>
        <begin position="24"/>
        <end position="532"/>
    </location>
</feature>
<dbReference type="Proteomes" id="UP000443353">
    <property type="component" value="Unassembled WGS sequence"/>
</dbReference>
<accession>A0A7X3K7J9</accession>
<feature type="domain" description="DUF4139" evidence="3">
    <location>
        <begin position="212"/>
        <end position="524"/>
    </location>
</feature>
<evidence type="ECO:0000259" key="3">
    <source>
        <dbReference type="Pfam" id="PF13598"/>
    </source>
</evidence>
<dbReference type="EMBL" id="WSES01000004">
    <property type="protein sequence ID" value="MVW60979.1"/>
    <property type="molecule type" value="Genomic_DNA"/>
</dbReference>
<dbReference type="PANTHER" id="PTHR31005:SF8">
    <property type="entry name" value="DUF4139 DOMAIN-CONTAINING PROTEIN"/>
    <property type="match status" value="1"/>
</dbReference>
<dbReference type="InterPro" id="IPR037291">
    <property type="entry name" value="DUF4139"/>
</dbReference>
<feature type="domain" description="DUF4140" evidence="4">
    <location>
        <begin position="33"/>
        <end position="122"/>
    </location>
</feature>
<evidence type="ECO:0000256" key="1">
    <source>
        <dbReference type="SAM" id="Coils"/>
    </source>
</evidence>
<dbReference type="Pfam" id="PF13600">
    <property type="entry name" value="DUF4140"/>
    <property type="match status" value="1"/>
</dbReference>
<feature type="coiled-coil region" evidence="1">
    <location>
        <begin position="164"/>
        <end position="191"/>
    </location>
</feature>
<organism evidence="5 6">
    <name type="scientific">Massilia cellulosiltytica</name>
    <dbReference type="NCBI Taxonomy" id="2683234"/>
    <lineage>
        <taxon>Bacteria</taxon>
        <taxon>Pseudomonadati</taxon>
        <taxon>Pseudomonadota</taxon>
        <taxon>Betaproteobacteria</taxon>
        <taxon>Burkholderiales</taxon>
        <taxon>Oxalobacteraceae</taxon>
        <taxon>Telluria group</taxon>
        <taxon>Massilia</taxon>
    </lineage>
</organism>
<dbReference type="Pfam" id="PF13598">
    <property type="entry name" value="DUF4139"/>
    <property type="match status" value="1"/>
</dbReference>
<dbReference type="NCBIfam" id="TIGR02231">
    <property type="entry name" value="mucoidy inhibitor MuiA family protein"/>
    <property type="match status" value="1"/>
</dbReference>
<evidence type="ECO:0000313" key="6">
    <source>
        <dbReference type="Proteomes" id="UP000443353"/>
    </source>
</evidence>
<evidence type="ECO:0000259" key="4">
    <source>
        <dbReference type="Pfam" id="PF13600"/>
    </source>
</evidence>
<gene>
    <name evidence="5" type="ORF">GPY61_13675</name>
</gene>
<keyword evidence="6" id="KW-1185">Reference proteome</keyword>
<dbReference type="InterPro" id="IPR025554">
    <property type="entry name" value="DUF4140"/>
</dbReference>
<dbReference type="RefSeq" id="WP_160409176.1">
    <property type="nucleotide sequence ID" value="NZ_WSES01000004.1"/>
</dbReference>
<evidence type="ECO:0000256" key="2">
    <source>
        <dbReference type="SAM" id="SignalP"/>
    </source>
</evidence>
<dbReference type="AlphaFoldDB" id="A0A7X3K7J9"/>
<keyword evidence="2" id="KW-0732">Signal</keyword>